<dbReference type="PANTHER" id="PTHR43004:SF19">
    <property type="entry name" value="BINDING MONOOXYGENASE, PUTATIVE (JCVI)-RELATED"/>
    <property type="match status" value="1"/>
</dbReference>
<keyword evidence="3" id="KW-0274">FAD</keyword>
<reference evidence="5 6" key="1">
    <citation type="submission" date="2018-03" db="EMBL/GenBank/DDBJ databases">
        <title>Genomic Encyclopedia of Archaeal and Bacterial Type Strains, Phase II (KMG-II): from individual species to whole genera.</title>
        <authorList>
            <person name="Goeker M."/>
        </authorList>
    </citation>
    <scope>NUCLEOTIDE SEQUENCE [LARGE SCALE GENOMIC DNA]</scope>
    <source>
        <strain evidence="5 6">DSM 44720</strain>
    </source>
</reference>
<dbReference type="GO" id="GO:0016709">
    <property type="term" value="F:oxidoreductase activity, acting on paired donors, with incorporation or reduction of molecular oxygen, NAD(P)H as one donor, and incorporation of one atom of oxygen"/>
    <property type="evidence" value="ECO:0007669"/>
    <property type="project" value="UniProtKB-ARBA"/>
</dbReference>
<dbReference type="InterPro" id="IPR036188">
    <property type="entry name" value="FAD/NAD-bd_sf"/>
</dbReference>
<proteinExistence type="predicted"/>
<dbReference type="InterPro" id="IPR050641">
    <property type="entry name" value="RIFMO-like"/>
</dbReference>
<dbReference type="Gene3D" id="3.40.30.120">
    <property type="match status" value="1"/>
</dbReference>
<gene>
    <name evidence="5" type="ORF">CLV43_11154</name>
</gene>
<dbReference type="Pfam" id="PF01494">
    <property type="entry name" value="FAD_binding_3"/>
    <property type="match status" value="1"/>
</dbReference>
<dbReference type="InterPro" id="IPR002938">
    <property type="entry name" value="FAD-bd"/>
</dbReference>
<organism evidence="5 6">
    <name type="scientific">Umezawaea tangerina</name>
    <dbReference type="NCBI Taxonomy" id="84725"/>
    <lineage>
        <taxon>Bacteria</taxon>
        <taxon>Bacillati</taxon>
        <taxon>Actinomycetota</taxon>
        <taxon>Actinomycetes</taxon>
        <taxon>Pseudonocardiales</taxon>
        <taxon>Pseudonocardiaceae</taxon>
        <taxon>Umezawaea</taxon>
    </lineage>
</organism>
<dbReference type="EMBL" id="PVTF01000011">
    <property type="protein sequence ID" value="PRY36682.1"/>
    <property type="molecule type" value="Genomic_DNA"/>
</dbReference>
<accession>A0A2T0STD7</accession>
<evidence type="ECO:0000313" key="6">
    <source>
        <dbReference type="Proteomes" id="UP000239494"/>
    </source>
</evidence>
<dbReference type="AlphaFoldDB" id="A0A2T0STD7"/>
<feature type="domain" description="FAD-binding" evidence="4">
    <location>
        <begin position="2"/>
        <end position="344"/>
    </location>
</feature>
<sequence length="522" mass="56665">MTVLIVGAGPVGLTTAHELLRRGVEVRVVDAADGPARNSRAAAMHARTIELLDQAGLYDRFDSRATQGAGIAFHVDGVEMARMNARFTTQRTRFNKVWLIDQVITEGLLRDAVTALGGRIEFGVRLTSLTEHPDRVAVSLRRDESNEDESAEFEWLVGCDGGRSTVRSQLDIRLQGDSSETWLIADAELDFATPVEHDRIRWVRADGDSMMIFPLVGERRWRLLDTVDVDHDVDGPEAAEAVAKRFSRKLSRGLGTDVTVNVPTWVSVFTIQQRAVNTMQSSRCFLAGDAAHVHSPASGQGLNTGMQDAVNLAWKLAAVIAGDAPTELLETYSSERVPVGQSLLGSTRMATMLVEMRNTAVDRALPAVFDFLKALPPVFHALEQTFIGGMSALAIAYPTSLLTVPDTNTTRPGPTAGQRLAQVTETDARTPSWTAVLAALRRPGWLLLTGPDGLDPHPLPRFVTSLPVTDLAADHLGLHTDAWLLVRPDGYVSARGNGPTRLDRTLSRLPMHTTAVAAAGRT</sequence>
<dbReference type="OrthoDB" id="8670884at2"/>
<dbReference type="PRINTS" id="PR00420">
    <property type="entry name" value="RNGMNOXGNASE"/>
</dbReference>
<comment type="caution">
    <text evidence="5">The sequence shown here is derived from an EMBL/GenBank/DDBJ whole genome shotgun (WGS) entry which is preliminary data.</text>
</comment>
<evidence type="ECO:0000256" key="2">
    <source>
        <dbReference type="ARBA" id="ARBA00022630"/>
    </source>
</evidence>
<dbReference type="PANTHER" id="PTHR43004">
    <property type="entry name" value="TRK SYSTEM POTASSIUM UPTAKE PROTEIN"/>
    <property type="match status" value="1"/>
</dbReference>
<keyword evidence="6" id="KW-1185">Reference proteome</keyword>
<evidence type="ECO:0000259" key="4">
    <source>
        <dbReference type="Pfam" id="PF01494"/>
    </source>
</evidence>
<dbReference type="SUPFAM" id="SSF51905">
    <property type="entry name" value="FAD/NAD(P)-binding domain"/>
    <property type="match status" value="1"/>
</dbReference>
<comment type="cofactor">
    <cofactor evidence="1">
        <name>FAD</name>
        <dbReference type="ChEBI" id="CHEBI:57692"/>
    </cofactor>
</comment>
<dbReference type="GO" id="GO:0051213">
    <property type="term" value="F:dioxygenase activity"/>
    <property type="evidence" value="ECO:0007669"/>
    <property type="project" value="UniProtKB-KW"/>
</dbReference>
<evidence type="ECO:0000256" key="3">
    <source>
        <dbReference type="ARBA" id="ARBA00022827"/>
    </source>
</evidence>
<evidence type="ECO:0000313" key="5">
    <source>
        <dbReference type="EMBL" id="PRY36682.1"/>
    </source>
</evidence>
<keyword evidence="5" id="KW-0223">Dioxygenase</keyword>
<dbReference type="RefSeq" id="WP_106192062.1">
    <property type="nucleotide sequence ID" value="NZ_PVTF01000011.1"/>
</dbReference>
<keyword evidence="2" id="KW-0285">Flavoprotein</keyword>
<protein>
    <submittedName>
        <fullName evidence="5">NADPH-dependent dioxygenase</fullName>
    </submittedName>
</protein>
<dbReference type="GO" id="GO:0071949">
    <property type="term" value="F:FAD binding"/>
    <property type="evidence" value="ECO:0007669"/>
    <property type="project" value="InterPro"/>
</dbReference>
<keyword evidence="5" id="KW-0560">Oxidoreductase</keyword>
<dbReference type="Proteomes" id="UP000239494">
    <property type="component" value="Unassembled WGS sequence"/>
</dbReference>
<dbReference type="Gene3D" id="3.30.70.2450">
    <property type="match status" value="1"/>
</dbReference>
<evidence type="ECO:0000256" key="1">
    <source>
        <dbReference type="ARBA" id="ARBA00001974"/>
    </source>
</evidence>
<name>A0A2T0STD7_9PSEU</name>
<dbReference type="Gene3D" id="3.50.50.60">
    <property type="entry name" value="FAD/NAD(P)-binding domain"/>
    <property type="match status" value="1"/>
</dbReference>